<evidence type="ECO:0000313" key="2">
    <source>
        <dbReference type="Proteomes" id="UP000299102"/>
    </source>
</evidence>
<gene>
    <name evidence="1" type="ORF">EVAR_76330_1</name>
</gene>
<accession>A0A4C1TAM5</accession>
<comment type="caution">
    <text evidence="1">The sequence shown here is derived from an EMBL/GenBank/DDBJ whole genome shotgun (WGS) entry which is preliminary data.</text>
</comment>
<keyword evidence="2" id="KW-1185">Reference proteome</keyword>
<organism evidence="1 2">
    <name type="scientific">Eumeta variegata</name>
    <name type="common">Bagworm moth</name>
    <name type="synonym">Eumeta japonica</name>
    <dbReference type="NCBI Taxonomy" id="151549"/>
    <lineage>
        <taxon>Eukaryota</taxon>
        <taxon>Metazoa</taxon>
        <taxon>Ecdysozoa</taxon>
        <taxon>Arthropoda</taxon>
        <taxon>Hexapoda</taxon>
        <taxon>Insecta</taxon>
        <taxon>Pterygota</taxon>
        <taxon>Neoptera</taxon>
        <taxon>Endopterygota</taxon>
        <taxon>Lepidoptera</taxon>
        <taxon>Glossata</taxon>
        <taxon>Ditrysia</taxon>
        <taxon>Tineoidea</taxon>
        <taxon>Psychidae</taxon>
        <taxon>Oiketicinae</taxon>
        <taxon>Eumeta</taxon>
    </lineage>
</organism>
<dbReference type="EMBL" id="BGZK01000041">
    <property type="protein sequence ID" value="GBP10467.1"/>
    <property type="molecule type" value="Genomic_DNA"/>
</dbReference>
<dbReference type="Proteomes" id="UP000299102">
    <property type="component" value="Unassembled WGS sequence"/>
</dbReference>
<protein>
    <submittedName>
        <fullName evidence="1">Uncharacterized protein</fullName>
    </submittedName>
</protein>
<name>A0A4C1TAM5_EUMVA</name>
<evidence type="ECO:0000313" key="1">
    <source>
        <dbReference type="EMBL" id="GBP10467.1"/>
    </source>
</evidence>
<reference evidence="1 2" key="1">
    <citation type="journal article" date="2019" name="Commun. Biol.">
        <title>The bagworm genome reveals a unique fibroin gene that provides high tensile strength.</title>
        <authorList>
            <person name="Kono N."/>
            <person name="Nakamura H."/>
            <person name="Ohtoshi R."/>
            <person name="Tomita M."/>
            <person name="Numata K."/>
            <person name="Arakawa K."/>
        </authorList>
    </citation>
    <scope>NUCLEOTIDE SEQUENCE [LARGE SCALE GENOMIC DNA]</scope>
</reference>
<sequence length="112" mass="12712">MEKIELHVIIKHLSLKNFTTERVNKDLQVTLEANAPPYFIIAPRRAQFERERTSINDDPRSGRPTTVVAKEMVASTVTRRGVFVFKRRCAGDTNHDSRHISARNGALKVGRA</sequence>
<proteinExistence type="predicted"/>
<dbReference type="AlphaFoldDB" id="A0A4C1TAM5"/>
<dbReference type="OrthoDB" id="616263at2759"/>